<gene>
    <name evidence="2" type="ORF">EG328_010410</name>
</gene>
<dbReference type="PANTHER" id="PTHR42085">
    <property type="entry name" value="F-BOX DOMAIN-CONTAINING PROTEIN"/>
    <property type="match status" value="1"/>
</dbReference>
<dbReference type="AlphaFoldDB" id="A0A8H3U6J4"/>
<protein>
    <recommendedName>
        <fullName evidence="1">DUF7730 domain-containing protein</fullName>
    </recommendedName>
</protein>
<proteinExistence type="predicted"/>
<accession>A0A8H3U6J4</accession>
<dbReference type="PANTHER" id="PTHR42085:SF2">
    <property type="entry name" value="F-BOX DOMAIN-CONTAINING PROTEIN"/>
    <property type="match status" value="1"/>
</dbReference>
<name>A0A8H3U6J4_VENIN</name>
<dbReference type="OrthoDB" id="5413827at2759"/>
<feature type="domain" description="DUF7730" evidence="1">
    <location>
        <begin position="20"/>
        <end position="129"/>
    </location>
</feature>
<dbReference type="Pfam" id="PF24864">
    <property type="entry name" value="DUF7730"/>
    <property type="match status" value="1"/>
</dbReference>
<evidence type="ECO:0000313" key="3">
    <source>
        <dbReference type="Proteomes" id="UP000447873"/>
    </source>
</evidence>
<dbReference type="InterPro" id="IPR038883">
    <property type="entry name" value="AN11006-like"/>
</dbReference>
<evidence type="ECO:0000259" key="1">
    <source>
        <dbReference type="Pfam" id="PF24864"/>
    </source>
</evidence>
<evidence type="ECO:0000313" key="2">
    <source>
        <dbReference type="EMBL" id="KAE9964502.1"/>
    </source>
</evidence>
<comment type="caution">
    <text evidence="2">The sequence shown here is derived from an EMBL/GenBank/DDBJ whole genome shotgun (WGS) entry which is preliminary data.</text>
</comment>
<dbReference type="EMBL" id="WNWS01000681">
    <property type="protein sequence ID" value="KAE9964502.1"/>
    <property type="molecule type" value="Genomic_DNA"/>
</dbReference>
<reference evidence="2 3" key="1">
    <citation type="submission" date="2018-12" db="EMBL/GenBank/DDBJ databases">
        <title>Venturia inaequalis Genome Resource.</title>
        <authorList>
            <person name="Lichtner F.J."/>
        </authorList>
    </citation>
    <scope>NUCLEOTIDE SEQUENCE [LARGE SCALE GENOMIC DNA]</scope>
    <source>
        <strain evidence="2 3">120213</strain>
    </source>
</reference>
<dbReference type="Proteomes" id="UP000447873">
    <property type="component" value="Unassembled WGS sequence"/>
</dbReference>
<dbReference type="InterPro" id="IPR056632">
    <property type="entry name" value="DUF7730"/>
</dbReference>
<organism evidence="2 3">
    <name type="scientific">Venturia inaequalis</name>
    <name type="common">Apple scab fungus</name>
    <dbReference type="NCBI Taxonomy" id="5025"/>
    <lineage>
        <taxon>Eukaryota</taxon>
        <taxon>Fungi</taxon>
        <taxon>Dikarya</taxon>
        <taxon>Ascomycota</taxon>
        <taxon>Pezizomycotina</taxon>
        <taxon>Dothideomycetes</taxon>
        <taxon>Pleosporomycetidae</taxon>
        <taxon>Venturiales</taxon>
        <taxon>Venturiaceae</taxon>
        <taxon>Venturia</taxon>
    </lineage>
</organism>
<sequence length="387" mass="44855">MTFCSPKPLVGKKCTVKETPSSPFPFLDLPPEIRNTIYDIALADRKEQRYEFHVCKPDANSGTSYEKQVSYNKIAPRALTQTCRQIRNETIVQFYRANTFHISIFHFNQWLDVVGPYAAHIRRLKVGLACPCYRPWTKGGTLNILPISKFHLQFPQCRIGFLPTCASRTSKSKCRPAIPSQALLELRHGFELRGDEVRDAYWTRNCGILYPCHQGEGRGGYWRWPATIWSTPFTPSQLLHWDAYMHQTVLTYEKLMFHLSTRNGPWHALIESDILHSMSFQFNSNQWHFEGAGIRHSPLQKSDLGFKILQILNVVDDPRYPIWRKSVTGPKSKTLSTEELMGDGDWKDKLDRCIYGKPLTWIFYRYSGAPSVVKALRRVDLYFSLRK</sequence>